<sequence length="234" mass="25773">MPSFIHGTLSEEIGGDIIFWLRGILNRVCSNEGTIAAVKGIVLTGTSTIDFPIAPGLPDKKGPDKSFKHRQCKFPGLVMEVAWSQRKLDLPWLADHYIQRSKGEIRTVIGFNLNDIDSAKRKKGAKTSLAKAPATFSVWRAELDNSDGQTRVFVKNSVGDQVFRDQYGNPVPLVGLQLSLQDFICENVAGSFGNFENPQLVISAKSLCEHYEASLEAHITNQAQEESNSQLALQ</sequence>
<evidence type="ECO:0000313" key="2">
    <source>
        <dbReference type="Proteomes" id="UP000800200"/>
    </source>
</evidence>
<dbReference type="AlphaFoldDB" id="A0A6A6DTF0"/>
<evidence type="ECO:0000313" key="1">
    <source>
        <dbReference type="EMBL" id="KAF2181250.1"/>
    </source>
</evidence>
<dbReference type="OrthoDB" id="3485856at2759"/>
<organism evidence="1 2">
    <name type="scientific">Zopfia rhizophila CBS 207.26</name>
    <dbReference type="NCBI Taxonomy" id="1314779"/>
    <lineage>
        <taxon>Eukaryota</taxon>
        <taxon>Fungi</taxon>
        <taxon>Dikarya</taxon>
        <taxon>Ascomycota</taxon>
        <taxon>Pezizomycotina</taxon>
        <taxon>Dothideomycetes</taxon>
        <taxon>Dothideomycetes incertae sedis</taxon>
        <taxon>Zopfiaceae</taxon>
        <taxon>Zopfia</taxon>
    </lineage>
</organism>
<gene>
    <name evidence="1" type="ORF">K469DRAFT_692127</name>
</gene>
<accession>A0A6A6DTF0</accession>
<reference evidence="1" key="1">
    <citation type="journal article" date="2020" name="Stud. Mycol.">
        <title>101 Dothideomycetes genomes: a test case for predicting lifestyles and emergence of pathogens.</title>
        <authorList>
            <person name="Haridas S."/>
            <person name="Albert R."/>
            <person name="Binder M."/>
            <person name="Bloem J."/>
            <person name="Labutti K."/>
            <person name="Salamov A."/>
            <person name="Andreopoulos B."/>
            <person name="Baker S."/>
            <person name="Barry K."/>
            <person name="Bills G."/>
            <person name="Bluhm B."/>
            <person name="Cannon C."/>
            <person name="Castanera R."/>
            <person name="Culley D."/>
            <person name="Daum C."/>
            <person name="Ezra D."/>
            <person name="Gonzalez J."/>
            <person name="Henrissat B."/>
            <person name="Kuo A."/>
            <person name="Liang C."/>
            <person name="Lipzen A."/>
            <person name="Lutzoni F."/>
            <person name="Magnuson J."/>
            <person name="Mondo S."/>
            <person name="Nolan M."/>
            <person name="Ohm R."/>
            <person name="Pangilinan J."/>
            <person name="Park H.-J."/>
            <person name="Ramirez L."/>
            <person name="Alfaro M."/>
            <person name="Sun H."/>
            <person name="Tritt A."/>
            <person name="Yoshinaga Y."/>
            <person name="Zwiers L.-H."/>
            <person name="Turgeon B."/>
            <person name="Goodwin S."/>
            <person name="Spatafora J."/>
            <person name="Crous P."/>
            <person name="Grigoriev I."/>
        </authorList>
    </citation>
    <scope>NUCLEOTIDE SEQUENCE</scope>
    <source>
        <strain evidence="1">CBS 207.26</strain>
    </source>
</reference>
<name>A0A6A6DTF0_9PEZI</name>
<proteinExistence type="predicted"/>
<protein>
    <submittedName>
        <fullName evidence="1">Uncharacterized protein</fullName>
    </submittedName>
</protein>
<dbReference type="EMBL" id="ML994653">
    <property type="protein sequence ID" value="KAF2181250.1"/>
    <property type="molecule type" value="Genomic_DNA"/>
</dbReference>
<keyword evidence="2" id="KW-1185">Reference proteome</keyword>
<dbReference type="Proteomes" id="UP000800200">
    <property type="component" value="Unassembled WGS sequence"/>
</dbReference>